<evidence type="ECO:0000313" key="14">
    <source>
        <dbReference type="EMBL" id="MSS58642.1"/>
    </source>
</evidence>
<evidence type="ECO:0000256" key="6">
    <source>
        <dbReference type="ARBA" id="ARBA00022730"/>
    </source>
</evidence>
<evidence type="ECO:0000256" key="12">
    <source>
        <dbReference type="NCBIfam" id="TIGR00334"/>
    </source>
</evidence>
<protein>
    <recommendedName>
        <fullName evidence="11 12">Ribonuclease M5</fullName>
        <ecNumber evidence="11 12">3.1.26.8</ecNumber>
    </recommendedName>
    <alternativeName>
        <fullName evidence="11">RNase M5</fullName>
    </alternativeName>
    <alternativeName>
        <fullName evidence="11">Ribosomal RNA terminal maturase M5</fullName>
    </alternativeName>
</protein>
<dbReference type="SUPFAM" id="SSF110455">
    <property type="entry name" value="Toprim domain"/>
    <property type="match status" value="1"/>
</dbReference>
<evidence type="ECO:0000256" key="10">
    <source>
        <dbReference type="ARBA" id="ARBA00022884"/>
    </source>
</evidence>
<dbReference type="GO" id="GO:0019843">
    <property type="term" value="F:rRNA binding"/>
    <property type="evidence" value="ECO:0007669"/>
    <property type="project" value="UniProtKB-KW"/>
</dbReference>
<dbReference type="InterPro" id="IPR034141">
    <property type="entry name" value="TOPRIM_RNase_M5-like"/>
</dbReference>
<sequence>MKRIEQVIVVEGRHDTENLKKYYDCETIETHGTCLSEFTIRLIQRAQKARGVIVFTDPDSPGNRIRHAVNEAVPGCLNAYIDKELAKTAHKVGVEHAGQQALEDALSHLVKERPDQEEELTMQDLYELGLSGRENSSQLREQVGRALHLGNGNARTMCSRLNSLGITKEKLQEVLNG</sequence>
<keyword evidence="1 11" id="KW-0963">Cytoplasm</keyword>
<gene>
    <name evidence="11 14" type="primary">rnmV</name>
    <name evidence="14" type="ORF">FYJ51_06955</name>
</gene>
<dbReference type="GO" id="GO:0005737">
    <property type="term" value="C:cytoplasm"/>
    <property type="evidence" value="ECO:0007669"/>
    <property type="project" value="UniProtKB-SubCell"/>
</dbReference>
<keyword evidence="4 11" id="KW-0540">Nuclease</keyword>
<dbReference type="InterPro" id="IPR006171">
    <property type="entry name" value="TOPRIM_dom"/>
</dbReference>
<feature type="domain" description="Toprim" evidence="13">
    <location>
        <begin position="5"/>
        <end position="78"/>
    </location>
</feature>
<keyword evidence="3 11" id="KW-0698">rRNA processing</keyword>
<keyword evidence="8 11" id="KW-0378">Hydrolase</keyword>
<comment type="subcellular location">
    <subcellularLocation>
        <location evidence="11">Cytoplasm</location>
    </subcellularLocation>
</comment>
<proteinExistence type="inferred from homology"/>
<evidence type="ECO:0000256" key="9">
    <source>
        <dbReference type="ARBA" id="ARBA00022842"/>
    </source>
</evidence>
<dbReference type="HAMAP" id="MF_01469">
    <property type="entry name" value="RNase_M5"/>
    <property type="match status" value="1"/>
</dbReference>
<comment type="caution">
    <text evidence="14">The sequence shown here is derived from an EMBL/GenBank/DDBJ whole genome shotgun (WGS) entry which is preliminary data.</text>
</comment>
<keyword evidence="7 11" id="KW-0255">Endonuclease</keyword>
<keyword evidence="15" id="KW-1185">Reference proteome</keyword>
<evidence type="ECO:0000256" key="1">
    <source>
        <dbReference type="ARBA" id="ARBA00022490"/>
    </source>
</evidence>
<dbReference type="GO" id="GO:0006364">
    <property type="term" value="P:rRNA processing"/>
    <property type="evidence" value="ECO:0007669"/>
    <property type="project" value="UniProtKB-UniRule"/>
</dbReference>
<accession>A0A7X2NSD4</accession>
<keyword evidence="6 11" id="KW-0699">rRNA-binding</keyword>
<comment type="catalytic activity">
    <reaction evidence="11">
        <text>Endonucleolytic cleavage of RNA, removing 21 and 42 nucleotides, respectively, from the 5'- and 3'-termini of a 5S-rRNA precursor.</text>
        <dbReference type="EC" id="3.1.26.8"/>
    </reaction>
</comment>
<dbReference type="Proteomes" id="UP000461880">
    <property type="component" value="Unassembled WGS sequence"/>
</dbReference>
<dbReference type="SMART" id="SM00493">
    <property type="entry name" value="TOPRIM"/>
    <property type="match status" value="1"/>
</dbReference>
<dbReference type="AlphaFoldDB" id="A0A7X2NSD4"/>
<keyword evidence="9" id="KW-0460">Magnesium</keyword>
<dbReference type="InterPro" id="IPR004466">
    <property type="entry name" value="RNase_M5"/>
</dbReference>
<keyword evidence="2 11" id="KW-0690">Ribosome biogenesis</keyword>
<dbReference type="EC" id="3.1.26.8" evidence="11 12"/>
<dbReference type="InterPro" id="IPR025156">
    <property type="entry name" value="RNase_M5_C"/>
</dbReference>
<evidence type="ECO:0000256" key="11">
    <source>
        <dbReference type="HAMAP-Rule" id="MF_01469"/>
    </source>
</evidence>
<evidence type="ECO:0000256" key="2">
    <source>
        <dbReference type="ARBA" id="ARBA00022517"/>
    </source>
</evidence>
<evidence type="ECO:0000256" key="5">
    <source>
        <dbReference type="ARBA" id="ARBA00022723"/>
    </source>
</evidence>
<dbReference type="NCBIfam" id="TIGR00334">
    <property type="entry name" value="5S_RNA_mat_M5"/>
    <property type="match status" value="1"/>
</dbReference>
<comment type="function">
    <text evidence="11">Required for correct processing of both the 5' and 3' ends of 5S rRNA precursor. Cleaves both sides of a double-stranded region yielding mature 5S rRNA in one step.</text>
</comment>
<evidence type="ECO:0000256" key="3">
    <source>
        <dbReference type="ARBA" id="ARBA00022552"/>
    </source>
</evidence>
<dbReference type="CDD" id="cd01027">
    <property type="entry name" value="TOPRIM_RNase_M5_like"/>
    <property type="match status" value="1"/>
</dbReference>
<dbReference type="RefSeq" id="WP_154504486.1">
    <property type="nucleotide sequence ID" value="NZ_VUMN01000014.1"/>
</dbReference>
<evidence type="ECO:0000259" key="13">
    <source>
        <dbReference type="SMART" id="SM00493"/>
    </source>
</evidence>
<dbReference type="Gene3D" id="3.40.1360.10">
    <property type="match status" value="1"/>
</dbReference>
<dbReference type="PANTHER" id="PTHR39156:SF2">
    <property type="entry name" value="DNA PRIMASE (BACTERIAL TYPE) AND SMALL PRIMASE-LIKE PROTEINS"/>
    <property type="match status" value="1"/>
</dbReference>
<evidence type="ECO:0000256" key="4">
    <source>
        <dbReference type="ARBA" id="ARBA00022722"/>
    </source>
</evidence>
<dbReference type="GO" id="GO:0043822">
    <property type="term" value="F:ribonuclease M5 activity"/>
    <property type="evidence" value="ECO:0007669"/>
    <property type="project" value="UniProtKB-UniRule"/>
</dbReference>
<dbReference type="GO" id="GO:0046872">
    <property type="term" value="F:metal ion binding"/>
    <property type="evidence" value="ECO:0007669"/>
    <property type="project" value="UniProtKB-KW"/>
</dbReference>
<reference evidence="14 15" key="1">
    <citation type="submission" date="2019-08" db="EMBL/GenBank/DDBJ databases">
        <title>In-depth cultivation of the pig gut microbiome towards novel bacterial diversity and tailored functional studies.</title>
        <authorList>
            <person name="Wylensek D."/>
            <person name="Hitch T.C.A."/>
            <person name="Clavel T."/>
        </authorList>
    </citation>
    <scope>NUCLEOTIDE SEQUENCE [LARGE SCALE GENOMIC DNA]</scope>
    <source>
        <strain evidence="14 15">Oil+RF-744-GAM-WT-6</strain>
    </source>
</reference>
<evidence type="ECO:0000256" key="7">
    <source>
        <dbReference type="ARBA" id="ARBA00022759"/>
    </source>
</evidence>
<organism evidence="14 15">
    <name type="scientific">Stecheria intestinalis</name>
    <dbReference type="NCBI Taxonomy" id="2606630"/>
    <lineage>
        <taxon>Bacteria</taxon>
        <taxon>Bacillati</taxon>
        <taxon>Bacillota</taxon>
        <taxon>Erysipelotrichia</taxon>
        <taxon>Erysipelotrichales</taxon>
        <taxon>Erysipelotrichaceae</taxon>
        <taxon>Stecheria</taxon>
    </lineage>
</organism>
<name>A0A7X2NSD4_9FIRM</name>
<dbReference type="Pfam" id="PF01751">
    <property type="entry name" value="Toprim"/>
    <property type="match status" value="1"/>
</dbReference>
<evidence type="ECO:0000313" key="15">
    <source>
        <dbReference type="Proteomes" id="UP000461880"/>
    </source>
</evidence>
<dbReference type="EMBL" id="VUMN01000014">
    <property type="protein sequence ID" value="MSS58642.1"/>
    <property type="molecule type" value="Genomic_DNA"/>
</dbReference>
<keyword evidence="10 11" id="KW-0694">RNA-binding</keyword>
<keyword evidence="5" id="KW-0479">Metal-binding</keyword>
<dbReference type="Pfam" id="PF13331">
    <property type="entry name" value="DUF4093"/>
    <property type="match status" value="1"/>
</dbReference>
<comment type="similarity">
    <text evidence="11">Belongs to the ribonuclease M5 family.</text>
</comment>
<evidence type="ECO:0000256" key="8">
    <source>
        <dbReference type="ARBA" id="ARBA00022801"/>
    </source>
</evidence>
<dbReference type="PANTHER" id="PTHR39156">
    <property type="entry name" value="RIBONUCLEASE M5"/>
    <property type="match status" value="1"/>
</dbReference>